<dbReference type="AlphaFoldDB" id="A0A1F6C7B4"/>
<evidence type="ECO:0000256" key="1">
    <source>
        <dbReference type="ARBA" id="ARBA00006739"/>
    </source>
</evidence>
<dbReference type="Proteomes" id="UP000178606">
    <property type="component" value="Unassembled WGS sequence"/>
</dbReference>
<accession>A0A1F6C7B4</accession>
<evidence type="ECO:0000256" key="4">
    <source>
        <dbReference type="SAM" id="Phobius"/>
    </source>
</evidence>
<organism evidence="6 7">
    <name type="scientific">Handelsmanbacteria sp. (strain RIFCSPLOWO2_12_FULL_64_10)</name>
    <dbReference type="NCBI Taxonomy" id="1817868"/>
    <lineage>
        <taxon>Bacteria</taxon>
        <taxon>Candidatus Handelsmaniibacteriota</taxon>
    </lineage>
</organism>
<dbReference type="Gene3D" id="3.90.550.10">
    <property type="entry name" value="Spore Coat Polysaccharide Biosynthesis Protein SpsA, Chain A"/>
    <property type="match status" value="1"/>
</dbReference>
<dbReference type="GO" id="GO:0016757">
    <property type="term" value="F:glycosyltransferase activity"/>
    <property type="evidence" value="ECO:0007669"/>
    <property type="project" value="UniProtKB-KW"/>
</dbReference>
<feature type="domain" description="Glycosyltransferase 2-like" evidence="5">
    <location>
        <begin position="5"/>
        <end position="127"/>
    </location>
</feature>
<dbReference type="EMBL" id="MFKF01000394">
    <property type="protein sequence ID" value="OGG44837.1"/>
    <property type="molecule type" value="Genomic_DNA"/>
</dbReference>
<dbReference type="PANTHER" id="PTHR43179">
    <property type="entry name" value="RHAMNOSYLTRANSFERASE WBBL"/>
    <property type="match status" value="1"/>
</dbReference>
<proteinExistence type="inferred from homology"/>
<evidence type="ECO:0000313" key="6">
    <source>
        <dbReference type="EMBL" id="OGG44837.1"/>
    </source>
</evidence>
<gene>
    <name evidence="6" type="ORF">A3F84_00460</name>
</gene>
<dbReference type="PANTHER" id="PTHR43179:SF12">
    <property type="entry name" value="GALACTOFURANOSYLTRANSFERASE GLFT2"/>
    <property type="match status" value="1"/>
</dbReference>
<keyword evidence="3" id="KW-0808">Transferase</keyword>
<protein>
    <recommendedName>
        <fullName evidence="5">Glycosyltransferase 2-like domain-containing protein</fullName>
    </recommendedName>
</protein>
<comment type="caution">
    <text evidence="6">The sequence shown here is derived from an EMBL/GenBank/DDBJ whole genome shotgun (WGS) entry which is preliminary data.</text>
</comment>
<keyword evidence="2" id="KW-0328">Glycosyltransferase</keyword>
<reference evidence="6 7" key="1">
    <citation type="journal article" date="2016" name="Nat. Commun.">
        <title>Thousands of microbial genomes shed light on interconnected biogeochemical processes in an aquifer system.</title>
        <authorList>
            <person name="Anantharaman K."/>
            <person name="Brown C.T."/>
            <person name="Hug L.A."/>
            <person name="Sharon I."/>
            <person name="Castelle C.J."/>
            <person name="Probst A.J."/>
            <person name="Thomas B.C."/>
            <person name="Singh A."/>
            <person name="Wilkins M.J."/>
            <person name="Karaoz U."/>
            <person name="Brodie E.L."/>
            <person name="Williams K.H."/>
            <person name="Hubbard S.S."/>
            <person name="Banfield J.F."/>
        </authorList>
    </citation>
    <scope>NUCLEOTIDE SEQUENCE [LARGE SCALE GENOMIC DNA]</scope>
    <source>
        <strain evidence="7">RIFCSPLOWO2_12_FULL_64_10</strain>
    </source>
</reference>
<evidence type="ECO:0000256" key="3">
    <source>
        <dbReference type="ARBA" id="ARBA00022679"/>
    </source>
</evidence>
<keyword evidence="4" id="KW-0812">Transmembrane</keyword>
<evidence type="ECO:0000259" key="5">
    <source>
        <dbReference type="Pfam" id="PF00535"/>
    </source>
</evidence>
<dbReference type="CDD" id="cd04186">
    <property type="entry name" value="GT_2_like_c"/>
    <property type="match status" value="1"/>
</dbReference>
<sequence>MPLVSVAIANWNGIRYIRRCLNAVFGQTYPEIEVIVVDNGSADGSKEVIRNAYPQAKLIENPVNRGFGAAYNQAIRASQGAYVLVLNADVFLDRGFIRVATACMERDARIGTVAGCVYRDGTQEVMNVGVYLRKRLSLVNSANVDREEFVFGSNGAAPFHRRAMLEDVKVLDEYFDESFFAYQEDIDLAWRAQLRGWRCLYAPEATAHHVGSASVDGQIRLIDKPPFFQRHVLKNRYMTLTKNCSSGIFLFLLPSLLLTELLAWPYFLLRHPFRVPYLALAVVDYLRLLPLTLRKRRLIQGRRRVNDRYIRQFFKGF</sequence>
<dbReference type="Pfam" id="PF00535">
    <property type="entry name" value="Glycos_transf_2"/>
    <property type="match status" value="1"/>
</dbReference>
<evidence type="ECO:0000313" key="7">
    <source>
        <dbReference type="Proteomes" id="UP000178606"/>
    </source>
</evidence>
<dbReference type="InterPro" id="IPR001173">
    <property type="entry name" value="Glyco_trans_2-like"/>
</dbReference>
<dbReference type="InterPro" id="IPR029044">
    <property type="entry name" value="Nucleotide-diphossugar_trans"/>
</dbReference>
<evidence type="ECO:0000256" key="2">
    <source>
        <dbReference type="ARBA" id="ARBA00022676"/>
    </source>
</evidence>
<keyword evidence="4" id="KW-0472">Membrane</keyword>
<comment type="similarity">
    <text evidence="1">Belongs to the glycosyltransferase 2 family.</text>
</comment>
<keyword evidence="4" id="KW-1133">Transmembrane helix</keyword>
<feature type="transmembrane region" description="Helical" evidence="4">
    <location>
        <begin position="248"/>
        <end position="269"/>
    </location>
</feature>
<name>A0A1F6C7B4_HANXR</name>
<dbReference type="SUPFAM" id="SSF53448">
    <property type="entry name" value="Nucleotide-diphospho-sugar transferases"/>
    <property type="match status" value="1"/>
</dbReference>